<accession>A0AAV6VWT2</accession>
<gene>
    <name evidence="1" type="ORF">JTE90_028788</name>
</gene>
<dbReference type="AlphaFoldDB" id="A0AAV6VWT2"/>
<name>A0AAV6VWT2_9ARAC</name>
<evidence type="ECO:0000313" key="2">
    <source>
        <dbReference type="Proteomes" id="UP000827092"/>
    </source>
</evidence>
<comment type="caution">
    <text evidence="1">The sequence shown here is derived from an EMBL/GenBank/DDBJ whole genome shotgun (WGS) entry which is preliminary data.</text>
</comment>
<dbReference type="Proteomes" id="UP000827092">
    <property type="component" value="Unassembled WGS sequence"/>
</dbReference>
<reference evidence="1 2" key="1">
    <citation type="journal article" date="2022" name="Nat. Ecol. Evol.">
        <title>A masculinizing supergene underlies an exaggerated male reproductive morph in a spider.</title>
        <authorList>
            <person name="Hendrickx F."/>
            <person name="De Corte Z."/>
            <person name="Sonet G."/>
            <person name="Van Belleghem S.M."/>
            <person name="Kostlbacher S."/>
            <person name="Vangestel C."/>
        </authorList>
    </citation>
    <scope>NUCLEOTIDE SEQUENCE [LARGE SCALE GENOMIC DNA]</scope>
    <source>
        <strain evidence="1">W744_W776</strain>
    </source>
</reference>
<sequence>MIIPQPENPGDVTKAPYLTIWNADLISQKKFAISLIDIPAIEGKGFLYNVKAAFSHPPVAWSTAASLHGTSSEPRNASLASGRFSYTLREAQEGRKWSGEAVLFICQQWNS</sequence>
<organism evidence="1 2">
    <name type="scientific">Oedothorax gibbosus</name>
    <dbReference type="NCBI Taxonomy" id="931172"/>
    <lineage>
        <taxon>Eukaryota</taxon>
        <taxon>Metazoa</taxon>
        <taxon>Ecdysozoa</taxon>
        <taxon>Arthropoda</taxon>
        <taxon>Chelicerata</taxon>
        <taxon>Arachnida</taxon>
        <taxon>Araneae</taxon>
        <taxon>Araneomorphae</taxon>
        <taxon>Entelegynae</taxon>
        <taxon>Araneoidea</taxon>
        <taxon>Linyphiidae</taxon>
        <taxon>Erigoninae</taxon>
        <taxon>Oedothorax</taxon>
    </lineage>
</organism>
<protein>
    <submittedName>
        <fullName evidence="1">Uncharacterized protein</fullName>
    </submittedName>
</protein>
<keyword evidence="2" id="KW-1185">Reference proteome</keyword>
<evidence type="ECO:0000313" key="1">
    <source>
        <dbReference type="EMBL" id="KAG8201120.1"/>
    </source>
</evidence>
<proteinExistence type="predicted"/>
<dbReference type="EMBL" id="JAFNEN010000008">
    <property type="protein sequence ID" value="KAG8201120.1"/>
    <property type="molecule type" value="Genomic_DNA"/>
</dbReference>